<evidence type="ECO:0000313" key="2">
    <source>
        <dbReference type="Proteomes" id="UP000176998"/>
    </source>
</evidence>
<dbReference type="Proteomes" id="UP000176998">
    <property type="component" value="Unassembled WGS sequence"/>
</dbReference>
<name>A0A1G4AQH2_9PEZI</name>
<proteinExistence type="predicted"/>
<dbReference type="RefSeq" id="XP_022468597.1">
    <property type="nucleotide sequence ID" value="XM_022624906.1"/>
</dbReference>
<dbReference type="EMBL" id="MJBS01000186">
    <property type="protein sequence ID" value="OHE91424.1"/>
    <property type="molecule type" value="Genomic_DNA"/>
</dbReference>
<accession>A0A1G4AQH2</accession>
<reference evidence="1 2" key="1">
    <citation type="submission" date="2016-09" db="EMBL/GenBank/DDBJ databases">
        <authorList>
            <person name="Capua I."/>
            <person name="De Benedictis P."/>
            <person name="Joannis T."/>
            <person name="Lombin L.H."/>
            <person name="Cattoli G."/>
        </authorList>
    </citation>
    <scope>NUCLEOTIDE SEQUENCE [LARGE SCALE GENOMIC DNA]</scope>
    <source>
        <strain evidence="1 2">IMI 309357</strain>
    </source>
</reference>
<gene>
    <name evidence="1" type="ORF">CORC01_13289</name>
</gene>
<dbReference type="GeneID" id="34566416"/>
<comment type="caution">
    <text evidence="1">The sequence shown here is derived from an EMBL/GenBank/DDBJ whole genome shotgun (WGS) entry which is preliminary data.</text>
</comment>
<protein>
    <submittedName>
        <fullName evidence="1">Uncharacterized protein</fullName>
    </submittedName>
</protein>
<dbReference type="AlphaFoldDB" id="A0A1G4AQH2"/>
<keyword evidence="2" id="KW-1185">Reference proteome</keyword>
<sequence>MTFGTLAIAVLPARDNRHKAAFSRKWKNQPKSFPIRRDAFALVIMALGQLSQPTAGVSTFTTEDQTLGDTDASLYMKLALAIMKDYAQANTLEDAQIWVFASLFAFLSGRPHETWQYLASASNRLPPRTPRPCGCEKAGRKPDLASAKATRFAAGAGELRISPILDWATAPSSPRILKRLSHARAAVGCAPRPVGHGCGGQGQLTIRWKSTHPSLESFVPPGSPRRGPPRQGWLGTYANVCQNARYLLAGMVPPSESPCTHPCVNAVSLLGPE</sequence>
<organism evidence="1 2">
    <name type="scientific">Colletotrichum orchidophilum</name>
    <dbReference type="NCBI Taxonomy" id="1209926"/>
    <lineage>
        <taxon>Eukaryota</taxon>
        <taxon>Fungi</taxon>
        <taxon>Dikarya</taxon>
        <taxon>Ascomycota</taxon>
        <taxon>Pezizomycotina</taxon>
        <taxon>Sordariomycetes</taxon>
        <taxon>Hypocreomycetidae</taxon>
        <taxon>Glomerellales</taxon>
        <taxon>Glomerellaceae</taxon>
        <taxon>Colletotrichum</taxon>
    </lineage>
</organism>
<evidence type="ECO:0000313" key="1">
    <source>
        <dbReference type="EMBL" id="OHE91424.1"/>
    </source>
</evidence>